<evidence type="ECO:0000256" key="4">
    <source>
        <dbReference type="ARBA" id="ARBA00022759"/>
    </source>
</evidence>
<sequence>MPTLYKLVCDEISSKGFEYLKNGKGSHEKWCNKETGKMLLVPHNLKSRHTANGILKDAGIPKKF</sequence>
<dbReference type="GO" id="GO:0004519">
    <property type="term" value="F:endonuclease activity"/>
    <property type="evidence" value="ECO:0007669"/>
    <property type="project" value="UniProtKB-KW"/>
</dbReference>
<organism evidence="8 9">
    <name type="scientific">Ahrensia marina</name>
    <dbReference type="NCBI Taxonomy" id="1514904"/>
    <lineage>
        <taxon>Bacteria</taxon>
        <taxon>Pseudomonadati</taxon>
        <taxon>Pseudomonadota</taxon>
        <taxon>Alphaproteobacteria</taxon>
        <taxon>Hyphomicrobiales</taxon>
        <taxon>Ahrensiaceae</taxon>
        <taxon>Ahrensia</taxon>
    </lineage>
</organism>
<evidence type="ECO:0000313" key="8">
    <source>
        <dbReference type="EMBL" id="KPA99978.1"/>
    </source>
</evidence>
<evidence type="ECO:0000256" key="2">
    <source>
        <dbReference type="ARBA" id="ARBA00022649"/>
    </source>
</evidence>
<dbReference type="AlphaFoldDB" id="A0A0M9GL32"/>
<dbReference type="SUPFAM" id="SSF54786">
    <property type="entry name" value="YcfA/nrd intein domain"/>
    <property type="match status" value="1"/>
</dbReference>
<evidence type="ECO:0000256" key="3">
    <source>
        <dbReference type="ARBA" id="ARBA00022722"/>
    </source>
</evidence>
<dbReference type="EMBL" id="JXMU01000036">
    <property type="protein sequence ID" value="KPA99978.1"/>
    <property type="molecule type" value="Genomic_DNA"/>
</dbReference>
<dbReference type="GO" id="GO:0003729">
    <property type="term" value="F:mRNA binding"/>
    <property type="evidence" value="ECO:0007669"/>
    <property type="project" value="InterPro"/>
</dbReference>
<name>A0A0M9GL32_9HYPH</name>
<protein>
    <recommendedName>
        <fullName evidence="10">Periplasmic or secreted lipoprotein</fullName>
    </recommendedName>
</protein>
<dbReference type="Gene3D" id="3.30.920.30">
    <property type="entry name" value="Hypothetical protein"/>
    <property type="match status" value="1"/>
</dbReference>
<comment type="caution">
    <text evidence="8">The sequence shown here is derived from an EMBL/GenBank/DDBJ whole genome shotgun (WGS) entry which is preliminary data.</text>
</comment>
<keyword evidence="7" id="KW-0346">Stress response</keyword>
<keyword evidence="5" id="KW-0378">Hydrolase</keyword>
<keyword evidence="6" id="KW-0694">RNA-binding</keyword>
<dbReference type="PATRIC" id="fig|1514904.3.peg.2685"/>
<gene>
    <name evidence="8" type="ORF">SU32_16385</name>
</gene>
<dbReference type="STRING" id="1514904.SU32_16385"/>
<keyword evidence="9" id="KW-1185">Reference proteome</keyword>
<dbReference type="Proteomes" id="UP000038011">
    <property type="component" value="Unassembled WGS sequence"/>
</dbReference>
<keyword evidence="3" id="KW-0540">Nuclease</keyword>
<accession>A0A0M9GL32</accession>
<dbReference type="InterPro" id="IPR038570">
    <property type="entry name" value="HicA_sf"/>
</dbReference>
<evidence type="ECO:0000256" key="7">
    <source>
        <dbReference type="ARBA" id="ARBA00023016"/>
    </source>
</evidence>
<reference evidence="8 9" key="1">
    <citation type="submission" date="2015-01" db="EMBL/GenBank/DDBJ databases">
        <title>Ahrensia donghaiensis sp. nov., a novel dimethylsulphoniopropionate-cleavage bacterium isolated from seawater and emended descriptions of the genus Ahrensia and Ahrensia kielensis.</title>
        <authorList>
            <person name="Liu J."/>
        </authorList>
    </citation>
    <scope>NUCLEOTIDE SEQUENCE [LARGE SCALE GENOMIC DNA]</scope>
    <source>
        <strain evidence="8 9">LZD062</strain>
    </source>
</reference>
<evidence type="ECO:0000256" key="5">
    <source>
        <dbReference type="ARBA" id="ARBA00022801"/>
    </source>
</evidence>
<keyword evidence="4" id="KW-0255">Endonuclease</keyword>
<proteinExistence type="inferred from homology"/>
<keyword evidence="2" id="KW-1277">Toxin-antitoxin system</keyword>
<dbReference type="InterPro" id="IPR012933">
    <property type="entry name" value="HicA_mRNA_interferase"/>
</dbReference>
<dbReference type="Pfam" id="PF07927">
    <property type="entry name" value="HicA_toxin"/>
    <property type="match status" value="1"/>
</dbReference>
<evidence type="ECO:0000256" key="1">
    <source>
        <dbReference type="ARBA" id="ARBA00006620"/>
    </source>
</evidence>
<evidence type="ECO:0008006" key="10">
    <source>
        <dbReference type="Google" id="ProtNLM"/>
    </source>
</evidence>
<dbReference type="RefSeq" id="WP_054000463.1">
    <property type="nucleotide sequence ID" value="NZ_JXMU01000036.1"/>
</dbReference>
<evidence type="ECO:0000313" key="9">
    <source>
        <dbReference type="Proteomes" id="UP000038011"/>
    </source>
</evidence>
<dbReference type="GO" id="GO:0016787">
    <property type="term" value="F:hydrolase activity"/>
    <property type="evidence" value="ECO:0007669"/>
    <property type="project" value="UniProtKB-KW"/>
</dbReference>
<evidence type="ECO:0000256" key="6">
    <source>
        <dbReference type="ARBA" id="ARBA00022884"/>
    </source>
</evidence>
<comment type="similarity">
    <text evidence="1">Belongs to the HicA mRNA interferase family.</text>
</comment>